<dbReference type="EMBL" id="SHBP01000022">
    <property type="protein sequence ID" value="RZO18875.1"/>
    <property type="molecule type" value="Genomic_DNA"/>
</dbReference>
<dbReference type="PANTHER" id="PTHR47529">
    <property type="entry name" value="PEPTIDYL-PROLYL CIS-TRANS ISOMERASE D"/>
    <property type="match status" value="1"/>
</dbReference>
<proteinExistence type="inferred from homology"/>
<dbReference type="Pfam" id="PF13624">
    <property type="entry name" value="SurA_N_3"/>
    <property type="match status" value="1"/>
</dbReference>
<dbReference type="InterPro" id="IPR052029">
    <property type="entry name" value="PpiD_chaperone"/>
</dbReference>
<evidence type="ECO:0000256" key="7">
    <source>
        <dbReference type="ARBA" id="ARBA00023186"/>
    </source>
</evidence>
<dbReference type="AlphaFoldDB" id="A0A520MCC5"/>
<keyword evidence="7" id="KW-0143">Chaperone</keyword>
<accession>A0A520MCC5</accession>
<dbReference type="InterPro" id="IPR000297">
    <property type="entry name" value="PPIase_PpiC"/>
</dbReference>
<reference evidence="14 15" key="1">
    <citation type="submission" date="2019-02" db="EMBL/GenBank/DDBJ databases">
        <title>Prokaryotic population dynamics and viral predation in marine succession experiment using metagenomics: the confinement effect.</title>
        <authorList>
            <person name="Haro-Moreno J.M."/>
            <person name="Rodriguez-Valera F."/>
            <person name="Lopez-Perez M."/>
        </authorList>
    </citation>
    <scope>NUCLEOTIDE SEQUENCE [LARGE SCALE GENOMIC DNA]</scope>
    <source>
        <strain evidence="14">MED-G170</strain>
    </source>
</reference>
<keyword evidence="11" id="KW-0413">Isomerase</keyword>
<dbReference type="Gene3D" id="1.10.4030.10">
    <property type="entry name" value="Porin chaperone SurA, peptide-binding domain"/>
    <property type="match status" value="1"/>
</dbReference>
<dbReference type="Pfam" id="PF13616">
    <property type="entry name" value="Rotamase_3"/>
    <property type="match status" value="1"/>
</dbReference>
<evidence type="ECO:0000259" key="13">
    <source>
        <dbReference type="PROSITE" id="PS50198"/>
    </source>
</evidence>
<dbReference type="PROSITE" id="PS50198">
    <property type="entry name" value="PPIC_PPIASE_2"/>
    <property type="match status" value="1"/>
</dbReference>
<dbReference type="Gene3D" id="3.10.50.40">
    <property type="match status" value="1"/>
</dbReference>
<dbReference type="SUPFAM" id="SSF109998">
    <property type="entry name" value="Triger factor/SurA peptide-binding domain-like"/>
    <property type="match status" value="1"/>
</dbReference>
<dbReference type="SUPFAM" id="SSF54534">
    <property type="entry name" value="FKBP-like"/>
    <property type="match status" value="1"/>
</dbReference>
<comment type="caution">
    <text evidence="14">The sequence shown here is derived from an EMBL/GenBank/DDBJ whole genome shotgun (WGS) entry which is preliminary data.</text>
</comment>
<evidence type="ECO:0000256" key="3">
    <source>
        <dbReference type="ARBA" id="ARBA00022519"/>
    </source>
</evidence>
<keyword evidence="4 12" id="KW-0812">Transmembrane</keyword>
<evidence type="ECO:0000256" key="11">
    <source>
        <dbReference type="PROSITE-ProRule" id="PRU00278"/>
    </source>
</evidence>
<evidence type="ECO:0000256" key="6">
    <source>
        <dbReference type="ARBA" id="ARBA00023136"/>
    </source>
</evidence>
<name>A0A520MCC5_9GAMM</name>
<evidence type="ECO:0000313" key="15">
    <source>
        <dbReference type="Proteomes" id="UP000315889"/>
    </source>
</evidence>
<dbReference type="GO" id="GO:0003755">
    <property type="term" value="F:peptidyl-prolyl cis-trans isomerase activity"/>
    <property type="evidence" value="ECO:0007669"/>
    <property type="project" value="UniProtKB-KW"/>
</dbReference>
<dbReference type="InterPro" id="IPR027304">
    <property type="entry name" value="Trigger_fact/SurA_dom_sf"/>
</dbReference>
<organism evidence="14 15">
    <name type="scientific">SAR92 clade bacterium</name>
    <dbReference type="NCBI Taxonomy" id="2315479"/>
    <lineage>
        <taxon>Bacteria</taxon>
        <taxon>Pseudomonadati</taxon>
        <taxon>Pseudomonadota</taxon>
        <taxon>Gammaproteobacteria</taxon>
        <taxon>Cellvibrionales</taxon>
        <taxon>Porticoccaceae</taxon>
        <taxon>SAR92 clade</taxon>
    </lineage>
</organism>
<dbReference type="InterPro" id="IPR023058">
    <property type="entry name" value="PPIase_PpiC_CS"/>
</dbReference>
<evidence type="ECO:0000256" key="2">
    <source>
        <dbReference type="ARBA" id="ARBA00022475"/>
    </source>
</evidence>
<keyword evidence="2" id="KW-1003">Cell membrane</keyword>
<keyword evidence="6 12" id="KW-0472">Membrane</keyword>
<gene>
    <name evidence="14" type="ORF">EVB03_09310</name>
</gene>
<keyword evidence="11" id="KW-0697">Rotamase</keyword>
<protein>
    <recommendedName>
        <fullName evidence="9">Periplasmic chaperone PpiD</fullName>
    </recommendedName>
    <alternativeName>
        <fullName evidence="10">Periplasmic folding chaperone</fullName>
    </alternativeName>
</protein>
<dbReference type="PANTHER" id="PTHR47529:SF1">
    <property type="entry name" value="PERIPLASMIC CHAPERONE PPID"/>
    <property type="match status" value="1"/>
</dbReference>
<evidence type="ECO:0000256" key="4">
    <source>
        <dbReference type="ARBA" id="ARBA00022692"/>
    </source>
</evidence>
<keyword evidence="3" id="KW-0997">Cell inner membrane</keyword>
<dbReference type="InterPro" id="IPR046357">
    <property type="entry name" value="PPIase_dom_sf"/>
</dbReference>
<keyword evidence="5 12" id="KW-1133">Transmembrane helix</keyword>
<dbReference type="GO" id="GO:0005886">
    <property type="term" value="C:plasma membrane"/>
    <property type="evidence" value="ECO:0007669"/>
    <property type="project" value="UniProtKB-SubCell"/>
</dbReference>
<evidence type="ECO:0000256" key="8">
    <source>
        <dbReference type="ARBA" id="ARBA00038408"/>
    </source>
</evidence>
<evidence type="ECO:0000256" key="10">
    <source>
        <dbReference type="ARBA" id="ARBA00042775"/>
    </source>
</evidence>
<dbReference type="PROSITE" id="PS01096">
    <property type="entry name" value="PPIC_PPIASE_1"/>
    <property type="match status" value="1"/>
</dbReference>
<evidence type="ECO:0000256" key="1">
    <source>
        <dbReference type="ARBA" id="ARBA00004382"/>
    </source>
</evidence>
<sequence>MLDSFRTNMRSLALGIVIVIGFIFAFSGTGTMFLTGNSGDAAVVVGGEIVREIDVLRSISRQKQRILSENEGLDPSVLDDSLIRPSAVEQLISRQLLVQASGDRRMTVSPREVDQYILAIESFQTNGVFDQDLYKFAISNQGYTSSEFKQQVKNDMLIQQLVQGLTDTAFTTDGELAALAAVTEQQRNYYYLTVPADEIRSSITLSEAQVNEFYEANKASYQTEPKVSVDYIELSSDLLADPTLITEELVTARFEEEILSRDMAESRQAAHILLEDPTDELVAEIQAKLDEGQDFARLASEYSADFGSAETGGDLGYTSGDTFPEEFEKALKSLSVGSVSNPVKTDSGTHFIKLLDIQQQSFVLAEETPRIRRDLMMEATTDTLVAKLELLKELSFNAESLAEVAEDVGLEMVTSEAFTQAGGEGITAIPSVIRAAFSAEVVEDKFASEVIDLGSDRYVVVKLNEYYEARQQELAEVRDLLEVTYTQQLVEKTLADKGAALAARVEAGETIEIVAKSEGLDWQVGMSMTRRSRDVNSEINAKMFSLPVPKGDSFVQTFSTSSGDLIVSSLVKVTPGDVSVLSNSEKASLASATLSINGNRDIQAFEAMVRADTEIVQ</sequence>
<comment type="subcellular location">
    <subcellularLocation>
        <location evidence="1">Cell inner membrane</location>
        <topology evidence="1">Single-pass type II membrane protein</topology>
        <orientation evidence="1">Periplasmic side</orientation>
    </subcellularLocation>
</comment>
<evidence type="ECO:0000313" key="14">
    <source>
        <dbReference type="EMBL" id="RZO18875.1"/>
    </source>
</evidence>
<evidence type="ECO:0000256" key="9">
    <source>
        <dbReference type="ARBA" id="ARBA00040743"/>
    </source>
</evidence>
<feature type="transmembrane region" description="Helical" evidence="12">
    <location>
        <begin position="12"/>
        <end position="34"/>
    </location>
</feature>
<evidence type="ECO:0000256" key="12">
    <source>
        <dbReference type="SAM" id="Phobius"/>
    </source>
</evidence>
<comment type="similarity">
    <text evidence="8">Belongs to the PpiD chaperone family.</text>
</comment>
<feature type="domain" description="PpiC" evidence="13">
    <location>
        <begin position="264"/>
        <end position="356"/>
    </location>
</feature>
<evidence type="ECO:0000256" key="5">
    <source>
        <dbReference type="ARBA" id="ARBA00022989"/>
    </source>
</evidence>
<dbReference type="Proteomes" id="UP000315889">
    <property type="component" value="Unassembled WGS sequence"/>
</dbReference>